<evidence type="ECO:0000256" key="1">
    <source>
        <dbReference type="SAM" id="Phobius"/>
    </source>
</evidence>
<keyword evidence="3" id="KW-1185">Reference proteome</keyword>
<keyword evidence="1" id="KW-0812">Transmembrane</keyword>
<organism evidence="2 3">
    <name type="scientific">Glomus cerebriforme</name>
    <dbReference type="NCBI Taxonomy" id="658196"/>
    <lineage>
        <taxon>Eukaryota</taxon>
        <taxon>Fungi</taxon>
        <taxon>Fungi incertae sedis</taxon>
        <taxon>Mucoromycota</taxon>
        <taxon>Glomeromycotina</taxon>
        <taxon>Glomeromycetes</taxon>
        <taxon>Glomerales</taxon>
        <taxon>Glomeraceae</taxon>
        <taxon>Glomus</taxon>
    </lineage>
</organism>
<sequence length="165" mass="19123">MNRFLVYIPLLIIIIVVIAIALPITYIKINGNNNNGGNTFSINGNNQNSTMHNPMSIWIWTLMFIFVASILGMLLSACLNHKSKVNQFRAFTKTLNEFNVNDNPRGINWKIDTENGYIDILRYNHGYGYNSYYSYRNSRTMYAQKVSLSNFLKNHFKYNLVTISF</sequence>
<reference evidence="2 3" key="1">
    <citation type="submission" date="2018-06" db="EMBL/GenBank/DDBJ databases">
        <title>Comparative genomics reveals the genomic features of Rhizophagus irregularis, R. cerebriforme, R. diaphanum and Gigaspora rosea, and their symbiotic lifestyle signature.</title>
        <authorList>
            <person name="Morin E."/>
            <person name="San Clemente H."/>
            <person name="Chen E.C.H."/>
            <person name="De La Providencia I."/>
            <person name="Hainaut M."/>
            <person name="Kuo A."/>
            <person name="Kohler A."/>
            <person name="Murat C."/>
            <person name="Tang N."/>
            <person name="Roy S."/>
            <person name="Loubradou J."/>
            <person name="Henrissat B."/>
            <person name="Grigoriev I.V."/>
            <person name="Corradi N."/>
            <person name="Roux C."/>
            <person name="Martin F.M."/>
        </authorList>
    </citation>
    <scope>NUCLEOTIDE SEQUENCE [LARGE SCALE GENOMIC DNA]</scope>
    <source>
        <strain evidence="2 3">DAOM 227022</strain>
    </source>
</reference>
<dbReference type="Proteomes" id="UP000265703">
    <property type="component" value="Unassembled WGS sequence"/>
</dbReference>
<comment type="caution">
    <text evidence="2">The sequence shown here is derived from an EMBL/GenBank/DDBJ whole genome shotgun (WGS) entry which is preliminary data.</text>
</comment>
<dbReference type="AlphaFoldDB" id="A0A397TNC9"/>
<evidence type="ECO:0000313" key="2">
    <source>
        <dbReference type="EMBL" id="RIA98005.1"/>
    </source>
</evidence>
<protein>
    <submittedName>
        <fullName evidence="2">Uncharacterized protein</fullName>
    </submittedName>
</protein>
<keyword evidence="1" id="KW-0472">Membrane</keyword>
<keyword evidence="1" id="KW-1133">Transmembrane helix</keyword>
<name>A0A397TNC9_9GLOM</name>
<feature type="transmembrane region" description="Helical" evidence="1">
    <location>
        <begin position="7"/>
        <end position="27"/>
    </location>
</feature>
<feature type="transmembrane region" description="Helical" evidence="1">
    <location>
        <begin position="57"/>
        <end position="79"/>
    </location>
</feature>
<gene>
    <name evidence="2" type="ORF">C1645_750995</name>
</gene>
<proteinExistence type="predicted"/>
<evidence type="ECO:0000313" key="3">
    <source>
        <dbReference type="Proteomes" id="UP000265703"/>
    </source>
</evidence>
<accession>A0A397TNC9</accession>
<dbReference type="EMBL" id="QKYT01000022">
    <property type="protein sequence ID" value="RIA98005.1"/>
    <property type="molecule type" value="Genomic_DNA"/>
</dbReference>